<name>A0A3N1ZX76_9ACTN</name>
<feature type="region of interest" description="Disordered" evidence="1">
    <location>
        <begin position="166"/>
        <end position="189"/>
    </location>
</feature>
<gene>
    <name evidence="3" type="ORF">EDD41_2727</name>
</gene>
<keyword evidence="2" id="KW-0812">Transmembrane</keyword>
<accession>A0A3N1ZX76</accession>
<evidence type="ECO:0000256" key="2">
    <source>
        <dbReference type="SAM" id="Phobius"/>
    </source>
</evidence>
<keyword evidence="2" id="KW-1133">Transmembrane helix</keyword>
<protein>
    <submittedName>
        <fullName evidence="3">Uncharacterized protein</fullName>
    </submittedName>
</protein>
<sequence length="189" mass="20844">MGHGLAEAGRLLLQAGIVGCVFSLLTLLFSNRHSLHMAQQAAQSALESEQARARIAAAEHRYEDRRDAVSQFLDAADKEVDAVYKFWYDHDDALDPGDIHEDYRFTDLVRAMGRVELLATADVAQAARALTSATQALFVGKKNPDEWEHERDRFLVAANHMLSSPDGVLASDQPKAIESAAAAQDRQRT</sequence>
<evidence type="ECO:0000313" key="4">
    <source>
        <dbReference type="Proteomes" id="UP000275749"/>
    </source>
</evidence>
<dbReference type="EMBL" id="RKHG01000001">
    <property type="protein sequence ID" value="ROR55453.1"/>
    <property type="molecule type" value="Genomic_DNA"/>
</dbReference>
<proteinExistence type="predicted"/>
<organism evidence="3 4">
    <name type="scientific">Luteococcus japonicus</name>
    <dbReference type="NCBI Taxonomy" id="33984"/>
    <lineage>
        <taxon>Bacteria</taxon>
        <taxon>Bacillati</taxon>
        <taxon>Actinomycetota</taxon>
        <taxon>Actinomycetes</taxon>
        <taxon>Propionibacteriales</taxon>
        <taxon>Propionibacteriaceae</taxon>
        <taxon>Luteococcus</taxon>
    </lineage>
</organism>
<keyword evidence="2" id="KW-0472">Membrane</keyword>
<evidence type="ECO:0000313" key="3">
    <source>
        <dbReference type="EMBL" id="ROR55453.1"/>
    </source>
</evidence>
<dbReference type="Proteomes" id="UP000275749">
    <property type="component" value="Unassembled WGS sequence"/>
</dbReference>
<comment type="caution">
    <text evidence="3">The sequence shown here is derived from an EMBL/GenBank/DDBJ whole genome shotgun (WGS) entry which is preliminary data.</text>
</comment>
<feature type="transmembrane region" description="Helical" evidence="2">
    <location>
        <begin position="12"/>
        <end position="30"/>
    </location>
</feature>
<dbReference type="AlphaFoldDB" id="A0A3N1ZX76"/>
<reference evidence="3 4" key="1">
    <citation type="submission" date="2018-11" db="EMBL/GenBank/DDBJ databases">
        <title>Sequencing the genomes of 1000 actinobacteria strains.</title>
        <authorList>
            <person name="Klenk H.-P."/>
        </authorList>
    </citation>
    <scope>NUCLEOTIDE SEQUENCE [LARGE SCALE GENOMIC DNA]</scope>
    <source>
        <strain evidence="3 4">DSM 10546</strain>
    </source>
</reference>
<evidence type="ECO:0000256" key="1">
    <source>
        <dbReference type="SAM" id="MobiDB-lite"/>
    </source>
</evidence>